<name>A0AAV4VXL3_CAEEX</name>
<dbReference type="Proteomes" id="UP001054945">
    <property type="component" value="Unassembled WGS sequence"/>
</dbReference>
<dbReference type="EMBL" id="BPLR01015206">
    <property type="protein sequence ID" value="GIY74359.1"/>
    <property type="molecule type" value="Genomic_DNA"/>
</dbReference>
<keyword evidence="2" id="KW-1185">Reference proteome</keyword>
<gene>
    <name evidence="1" type="ORF">CEXT_503841</name>
</gene>
<dbReference type="AlphaFoldDB" id="A0AAV4VXL3"/>
<proteinExistence type="predicted"/>
<reference evidence="1 2" key="1">
    <citation type="submission" date="2021-06" db="EMBL/GenBank/DDBJ databases">
        <title>Caerostris extrusa draft genome.</title>
        <authorList>
            <person name="Kono N."/>
            <person name="Arakawa K."/>
        </authorList>
    </citation>
    <scope>NUCLEOTIDE SEQUENCE [LARGE SCALE GENOMIC DNA]</scope>
</reference>
<sequence>MTARNALYADYVIRNGSVVVRQLGAPNGSFVGHWMYLVSLTSTRANVSGRWCETFSRRSKGSEVQICFLETGQSSTLWANYLLTPSCPFGHRRKIDPLGFSIVCREFFIFLCTPGTLFHYPLWAKGSRNPEESC</sequence>
<accession>A0AAV4VXL3</accession>
<evidence type="ECO:0000313" key="2">
    <source>
        <dbReference type="Proteomes" id="UP001054945"/>
    </source>
</evidence>
<organism evidence="1 2">
    <name type="scientific">Caerostris extrusa</name>
    <name type="common">Bark spider</name>
    <name type="synonym">Caerostris bankana</name>
    <dbReference type="NCBI Taxonomy" id="172846"/>
    <lineage>
        <taxon>Eukaryota</taxon>
        <taxon>Metazoa</taxon>
        <taxon>Ecdysozoa</taxon>
        <taxon>Arthropoda</taxon>
        <taxon>Chelicerata</taxon>
        <taxon>Arachnida</taxon>
        <taxon>Araneae</taxon>
        <taxon>Araneomorphae</taxon>
        <taxon>Entelegynae</taxon>
        <taxon>Araneoidea</taxon>
        <taxon>Araneidae</taxon>
        <taxon>Caerostris</taxon>
    </lineage>
</organism>
<evidence type="ECO:0000313" key="1">
    <source>
        <dbReference type="EMBL" id="GIY74359.1"/>
    </source>
</evidence>
<comment type="caution">
    <text evidence="1">The sequence shown here is derived from an EMBL/GenBank/DDBJ whole genome shotgun (WGS) entry which is preliminary data.</text>
</comment>
<protein>
    <submittedName>
        <fullName evidence="1">Uncharacterized protein</fullName>
    </submittedName>
</protein>